<evidence type="ECO:0000256" key="2">
    <source>
        <dbReference type="ARBA" id="ARBA00013064"/>
    </source>
</evidence>
<evidence type="ECO:0000256" key="4">
    <source>
        <dbReference type="ARBA" id="ARBA00022912"/>
    </source>
</evidence>
<keyword evidence="9" id="KW-1185">Reference proteome</keyword>
<feature type="compositionally biased region" description="Low complexity" evidence="5">
    <location>
        <begin position="397"/>
        <end position="418"/>
    </location>
</feature>
<dbReference type="AlphaFoldDB" id="A0A9P6QEA0"/>
<feature type="region of interest" description="Disordered" evidence="5">
    <location>
        <begin position="465"/>
        <end position="529"/>
    </location>
</feature>
<feature type="region of interest" description="Disordered" evidence="5">
    <location>
        <begin position="317"/>
        <end position="336"/>
    </location>
</feature>
<evidence type="ECO:0000259" key="7">
    <source>
        <dbReference type="PROSITE" id="PS50056"/>
    </source>
</evidence>
<dbReference type="PANTHER" id="PTHR10159:SF519">
    <property type="entry name" value="DUAL SPECIFICITY PROTEIN PHOSPHATASE MPK3"/>
    <property type="match status" value="1"/>
</dbReference>
<sequence>MLDQALPTPRLPMSTQSTSHRSISAYFSDFSVECGVASPYTSEPVCILPHLFLGAEHNALDVNMLSRLGISSVLNVAVEIAAASQQQQQGQNQDVTFERKSSATGDRIVETLNGHLIRYKNLSWTHYQKNLQSEFPKAFEFIEEAKSLGGKVLVHCQLGVSRSASLVIAYMMKTQQMKLTEAYDFVKARSGVISPNMSLMYQLSEFEKSLKKSGSIRQGSMSFGDEEDEEDEYPYLAEKMDVDNDKLLFPVSSSSVLKPAAPSSKRSSMVLASSSDSTPSRSPMTTRPRSTRVRSSFSPMAVPPQTPMTDRFSIDSLATPSIKPSTSRSQESRFPESGMVYPSLSIIPSTPLMDVHMSTNLPATPTKLSPPIPAFAAASRHHDNSSMISSSYASSFADSTYSRPSSTSSASSASLSHSALEEKEEGDEETTSRDEIKSGSQQPTNKKAMIHTLASALTRKFSGRFQHRTHASSRPQQQPQQSSMETTGRSDSSSVVESAKKKVATGKKDSEFIFSPRPSSPPLHEPRNRTFEEFYQALRPVEG</sequence>
<evidence type="ECO:0000256" key="3">
    <source>
        <dbReference type="ARBA" id="ARBA00022801"/>
    </source>
</evidence>
<dbReference type="PANTHER" id="PTHR10159">
    <property type="entry name" value="DUAL SPECIFICITY PROTEIN PHOSPHATASE"/>
    <property type="match status" value="1"/>
</dbReference>
<dbReference type="PROSITE" id="PS50054">
    <property type="entry name" value="TYR_PHOSPHATASE_DUAL"/>
    <property type="match status" value="1"/>
</dbReference>
<feature type="compositionally biased region" description="Polar residues" evidence="5">
    <location>
        <begin position="317"/>
        <end position="329"/>
    </location>
</feature>
<dbReference type="InterPro" id="IPR020422">
    <property type="entry name" value="TYR_PHOSPHATASE_DUAL_dom"/>
</dbReference>
<dbReference type="SUPFAM" id="SSF52799">
    <property type="entry name" value="(Phosphotyrosine protein) phosphatases II"/>
    <property type="match status" value="1"/>
</dbReference>
<organism evidence="8 9">
    <name type="scientific">Mortierella polycephala</name>
    <dbReference type="NCBI Taxonomy" id="41804"/>
    <lineage>
        <taxon>Eukaryota</taxon>
        <taxon>Fungi</taxon>
        <taxon>Fungi incertae sedis</taxon>
        <taxon>Mucoromycota</taxon>
        <taxon>Mortierellomycotina</taxon>
        <taxon>Mortierellomycetes</taxon>
        <taxon>Mortierellales</taxon>
        <taxon>Mortierellaceae</taxon>
        <taxon>Mortierella</taxon>
    </lineage>
</organism>
<dbReference type="PROSITE" id="PS50056">
    <property type="entry name" value="TYR_PHOSPHATASE_2"/>
    <property type="match status" value="1"/>
</dbReference>
<proteinExistence type="inferred from homology"/>
<dbReference type="InterPro" id="IPR000340">
    <property type="entry name" value="Dual-sp_phosphatase_cat-dom"/>
</dbReference>
<dbReference type="SMART" id="SM00195">
    <property type="entry name" value="DSPc"/>
    <property type="match status" value="1"/>
</dbReference>
<reference evidence="8" key="1">
    <citation type="journal article" date="2020" name="Fungal Divers.">
        <title>Resolving the Mortierellaceae phylogeny through synthesis of multi-gene phylogenetics and phylogenomics.</title>
        <authorList>
            <person name="Vandepol N."/>
            <person name="Liber J."/>
            <person name="Desiro A."/>
            <person name="Na H."/>
            <person name="Kennedy M."/>
            <person name="Barry K."/>
            <person name="Grigoriev I.V."/>
            <person name="Miller A.N."/>
            <person name="O'Donnell K."/>
            <person name="Stajich J.E."/>
            <person name="Bonito G."/>
        </authorList>
    </citation>
    <scope>NUCLEOTIDE SEQUENCE</scope>
    <source>
        <strain evidence="8">KOD948</strain>
    </source>
</reference>
<evidence type="ECO:0000313" key="8">
    <source>
        <dbReference type="EMBL" id="KAG0266517.1"/>
    </source>
</evidence>
<dbReference type="InterPro" id="IPR029021">
    <property type="entry name" value="Prot-tyrosine_phosphatase-like"/>
</dbReference>
<evidence type="ECO:0000256" key="1">
    <source>
        <dbReference type="ARBA" id="ARBA00008601"/>
    </source>
</evidence>
<name>A0A9P6QEA0_9FUNG</name>
<accession>A0A9P6QEA0</accession>
<feature type="domain" description="Tyrosine specific protein phosphatases" evidence="7">
    <location>
        <begin position="133"/>
        <end position="189"/>
    </location>
</feature>
<dbReference type="OrthoDB" id="2017893at2759"/>
<feature type="domain" description="Tyrosine-protein phosphatase" evidence="6">
    <location>
        <begin position="43"/>
        <end position="212"/>
    </location>
</feature>
<evidence type="ECO:0000313" key="9">
    <source>
        <dbReference type="Proteomes" id="UP000726737"/>
    </source>
</evidence>
<feature type="region of interest" description="Disordered" evidence="5">
    <location>
        <begin position="397"/>
        <end position="447"/>
    </location>
</feature>
<dbReference type="GO" id="GO:0017017">
    <property type="term" value="F:MAP kinase tyrosine/serine/threonine phosphatase activity"/>
    <property type="evidence" value="ECO:0007669"/>
    <property type="project" value="TreeGrafter"/>
</dbReference>
<dbReference type="CDD" id="cd14498">
    <property type="entry name" value="DSP"/>
    <property type="match status" value="1"/>
</dbReference>
<dbReference type="Proteomes" id="UP000726737">
    <property type="component" value="Unassembled WGS sequence"/>
</dbReference>
<dbReference type="EC" id="3.1.3.48" evidence="2"/>
<keyword evidence="3" id="KW-0378">Hydrolase</keyword>
<dbReference type="GO" id="GO:0008330">
    <property type="term" value="F:protein tyrosine/threonine phosphatase activity"/>
    <property type="evidence" value="ECO:0007669"/>
    <property type="project" value="TreeGrafter"/>
</dbReference>
<comment type="caution">
    <text evidence="8">The sequence shown here is derived from an EMBL/GenBank/DDBJ whole genome shotgun (WGS) entry which is preliminary data.</text>
</comment>
<feature type="compositionally biased region" description="Low complexity" evidence="5">
    <location>
        <begin position="472"/>
        <end position="483"/>
    </location>
</feature>
<protein>
    <recommendedName>
        <fullName evidence="2">protein-tyrosine-phosphatase</fullName>
        <ecNumber evidence="2">3.1.3.48</ecNumber>
    </recommendedName>
</protein>
<dbReference type="EMBL" id="JAAAJA010000016">
    <property type="protein sequence ID" value="KAG0266517.1"/>
    <property type="molecule type" value="Genomic_DNA"/>
</dbReference>
<feature type="compositionally biased region" description="Low complexity" evidence="5">
    <location>
        <begin position="273"/>
        <end position="299"/>
    </location>
</feature>
<dbReference type="GO" id="GO:0043409">
    <property type="term" value="P:negative regulation of MAPK cascade"/>
    <property type="evidence" value="ECO:0007669"/>
    <property type="project" value="TreeGrafter"/>
</dbReference>
<dbReference type="GO" id="GO:0033550">
    <property type="term" value="F:MAP kinase tyrosine phosphatase activity"/>
    <property type="evidence" value="ECO:0007669"/>
    <property type="project" value="TreeGrafter"/>
</dbReference>
<dbReference type="Gene3D" id="3.90.190.10">
    <property type="entry name" value="Protein tyrosine phosphatase superfamily"/>
    <property type="match status" value="1"/>
</dbReference>
<feature type="region of interest" description="Disordered" evidence="5">
    <location>
        <begin position="256"/>
        <end position="312"/>
    </location>
</feature>
<dbReference type="PROSITE" id="PS00383">
    <property type="entry name" value="TYR_PHOSPHATASE_1"/>
    <property type="match status" value="1"/>
</dbReference>
<dbReference type="InterPro" id="IPR000387">
    <property type="entry name" value="Tyr_Pase_dom"/>
</dbReference>
<gene>
    <name evidence="8" type="ORF">BG011_002007</name>
</gene>
<keyword evidence="4" id="KW-0904">Protein phosphatase</keyword>
<evidence type="ECO:0000259" key="6">
    <source>
        <dbReference type="PROSITE" id="PS50054"/>
    </source>
</evidence>
<comment type="similarity">
    <text evidence="1">Belongs to the protein-tyrosine phosphatase family. Non-receptor class dual specificity subfamily.</text>
</comment>
<dbReference type="InterPro" id="IPR016130">
    <property type="entry name" value="Tyr_Pase_AS"/>
</dbReference>
<dbReference type="Pfam" id="PF00782">
    <property type="entry name" value="DSPc"/>
    <property type="match status" value="1"/>
</dbReference>
<dbReference type="GO" id="GO:0005737">
    <property type="term" value="C:cytoplasm"/>
    <property type="evidence" value="ECO:0007669"/>
    <property type="project" value="TreeGrafter"/>
</dbReference>
<evidence type="ECO:0000256" key="5">
    <source>
        <dbReference type="SAM" id="MobiDB-lite"/>
    </source>
</evidence>